<dbReference type="VEuPathDB" id="FungiDB:F503_06202"/>
<feature type="compositionally biased region" description="Pro residues" evidence="1">
    <location>
        <begin position="335"/>
        <end position="347"/>
    </location>
</feature>
<feature type="compositionally biased region" description="Basic and acidic residues" evidence="1">
    <location>
        <begin position="573"/>
        <end position="592"/>
    </location>
</feature>
<feature type="region of interest" description="Disordered" evidence="1">
    <location>
        <begin position="85"/>
        <end position="113"/>
    </location>
</feature>
<dbReference type="OrthoDB" id="5245582at2759"/>
<dbReference type="EMBL" id="KE148159">
    <property type="protein sequence ID" value="EPE04653.1"/>
    <property type="molecule type" value="Genomic_DNA"/>
</dbReference>
<protein>
    <submittedName>
        <fullName evidence="2">Uncharacterized protein</fullName>
    </submittedName>
</protein>
<name>S3CE82_OPHP1</name>
<feature type="compositionally biased region" description="Pro residues" evidence="1">
    <location>
        <begin position="372"/>
        <end position="385"/>
    </location>
</feature>
<accession>S3CE82</accession>
<organism evidence="2 3">
    <name type="scientific">Ophiostoma piceae (strain UAMH 11346)</name>
    <name type="common">Sap stain fungus</name>
    <dbReference type="NCBI Taxonomy" id="1262450"/>
    <lineage>
        <taxon>Eukaryota</taxon>
        <taxon>Fungi</taxon>
        <taxon>Dikarya</taxon>
        <taxon>Ascomycota</taxon>
        <taxon>Pezizomycotina</taxon>
        <taxon>Sordariomycetes</taxon>
        <taxon>Sordariomycetidae</taxon>
        <taxon>Ophiostomatales</taxon>
        <taxon>Ophiostomataceae</taxon>
        <taxon>Ophiostoma</taxon>
    </lineage>
</organism>
<dbReference type="eggNOG" id="ENOG502TD42">
    <property type="taxonomic scope" value="Eukaryota"/>
</dbReference>
<feature type="region of interest" description="Disordered" evidence="1">
    <location>
        <begin position="237"/>
        <end position="537"/>
    </location>
</feature>
<dbReference type="AlphaFoldDB" id="S3CE82"/>
<reference evidence="2 3" key="1">
    <citation type="journal article" date="2013" name="BMC Genomics">
        <title>The genome and transcriptome of the pine saprophyte Ophiostoma piceae, and a comparison with the bark beetle-associated pine pathogen Grosmannia clavigera.</title>
        <authorList>
            <person name="Haridas S."/>
            <person name="Wang Y."/>
            <person name="Lim L."/>
            <person name="Massoumi Alamouti S."/>
            <person name="Jackman S."/>
            <person name="Docking R."/>
            <person name="Robertson G."/>
            <person name="Birol I."/>
            <person name="Bohlmann J."/>
            <person name="Breuil C."/>
        </authorList>
    </citation>
    <scope>NUCLEOTIDE SEQUENCE [LARGE SCALE GENOMIC DNA]</scope>
    <source>
        <strain evidence="2 3">UAMH 11346</strain>
    </source>
</reference>
<feature type="compositionally biased region" description="Low complexity" evidence="1">
    <location>
        <begin position="453"/>
        <end position="475"/>
    </location>
</feature>
<dbReference type="HOGENOM" id="CLU_393343_0_0_1"/>
<feature type="region of interest" description="Disordered" evidence="1">
    <location>
        <begin position="573"/>
        <end position="619"/>
    </location>
</feature>
<evidence type="ECO:0000313" key="2">
    <source>
        <dbReference type="EMBL" id="EPE04653.1"/>
    </source>
</evidence>
<feature type="compositionally biased region" description="Polar residues" evidence="1">
    <location>
        <begin position="85"/>
        <end position="102"/>
    </location>
</feature>
<feature type="compositionally biased region" description="Polar residues" evidence="1">
    <location>
        <begin position="663"/>
        <end position="679"/>
    </location>
</feature>
<feature type="region of interest" description="Disordered" evidence="1">
    <location>
        <begin position="660"/>
        <end position="701"/>
    </location>
</feature>
<feature type="region of interest" description="Disordered" evidence="1">
    <location>
        <begin position="1"/>
        <end position="28"/>
    </location>
</feature>
<gene>
    <name evidence="2" type="ORF">F503_06202</name>
</gene>
<proteinExistence type="predicted"/>
<feature type="compositionally biased region" description="Polar residues" evidence="1">
    <location>
        <begin position="246"/>
        <end position="257"/>
    </location>
</feature>
<feature type="compositionally biased region" description="Low complexity" evidence="1">
    <location>
        <begin position="593"/>
        <end position="602"/>
    </location>
</feature>
<feature type="compositionally biased region" description="Basic and acidic residues" evidence="1">
    <location>
        <begin position="1"/>
        <end position="10"/>
    </location>
</feature>
<dbReference type="Proteomes" id="UP000016923">
    <property type="component" value="Unassembled WGS sequence"/>
</dbReference>
<feature type="compositionally biased region" description="Low complexity" evidence="1">
    <location>
        <begin position="680"/>
        <end position="692"/>
    </location>
</feature>
<keyword evidence="3" id="KW-1185">Reference proteome</keyword>
<feature type="compositionally biased region" description="Low complexity" evidence="1">
    <location>
        <begin position="482"/>
        <end position="491"/>
    </location>
</feature>
<feature type="compositionally biased region" description="Low complexity" evidence="1">
    <location>
        <begin position="386"/>
        <end position="412"/>
    </location>
</feature>
<feature type="compositionally biased region" description="Polar residues" evidence="1">
    <location>
        <begin position="308"/>
        <end position="327"/>
    </location>
</feature>
<sequence length="701" mass="75633">MMDYNHRRAASDMAYTNSSANANRRSGPVPRSAFAVNLEVPVQQFVRTASFDNIAAQNRINASKTGSNNTSSHIRSQSCEGTYVWESNSNQTPAPKSSSSHRYSGLITPEDFPQPQLQNALLAPCSGLRRGSESSTNSTASTCTTVAEGASAWSAATTPETMSPTSPNSMILLQSPPERTSSKMGIVVTEPASMPTPTRPSRARAASHSALKGFHNTPIESPVPEDAEVFLTLRSSRMQRSRPSQEANIATHATAQTAEGIDISSLHQRRQQRQQKIAGKPQVKQPVRLRLTPLPTPPADVQLGRTPSIRTPNSTISPRTLKSSRSMPQIRDHAGPPPAGPLPPIPAMPKMSPSTAGSMPPTPLSSTFDILPPHPSMPPPPPPHSPALSTTSSSRTLIASATHAQMQTQQQTDKSASWEEELRRHKKLLEQFPLPADHMDDAAAPKLTRNHRSLGNLRVRSRSLSRAAASSSGSSSREDSVVGESSAVGESWMAQTYSSFSLRGSKSQQRPSTSKSNKDFRTMDQPLPPLPAMPQEHKPSISVFEDDSEDEGGEGGDVVRKFVRNLFTRRTRSHVDMHAAKENKDPNGREGKSSVSSASSKESSAHGHNDRKKNHSASSNLSMATTVGANNCTSTTNTLTPTTPEVPAVEYCEPLEYHHNKDSLATSPRSLADRSQPSTAPAAQKAPLAPLLTRMFVRRSN</sequence>
<evidence type="ECO:0000313" key="3">
    <source>
        <dbReference type="Proteomes" id="UP000016923"/>
    </source>
</evidence>
<feature type="compositionally biased region" description="Polar residues" evidence="1">
    <location>
        <begin position="493"/>
        <end position="515"/>
    </location>
</feature>
<evidence type="ECO:0000256" key="1">
    <source>
        <dbReference type="SAM" id="MobiDB-lite"/>
    </source>
</evidence>
<feature type="compositionally biased region" description="Polar residues" evidence="1">
    <location>
        <begin position="14"/>
        <end position="24"/>
    </location>
</feature>